<dbReference type="Gene3D" id="1.25.40.10">
    <property type="entry name" value="Tetratricopeptide repeat domain"/>
    <property type="match status" value="1"/>
</dbReference>
<name>X0VIX4_9ZZZZ</name>
<gene>
    <name evidence="4" type="ORF">S01H1_50824</name>
</gene>
<dbReference type="PROSITE" id="PS50005">
    <property type="entry name" value="TPR"/>
    <property type="match status" value="1"/>
</dbReference>
<evidence type="ECO:0000256" key="3">
    <source>
        <dbReference type="SAM" id="MobiDB-lite"/>
    </source>
</evidence>
<protein>
    <submittedName>
        <fullName evidence="4">Uncharacterized protein</fullName>
    </submittedName>
</protein>
<dbReference type="EMBL" id="BARS01032765">
    <property type="protein sequence ID" value="GAG18215.1"/>
    <property type="molecule type" value="Genomic_DNA"/>
</dbReference>
<proteinExistence type="predicted"/>
<dbReference type="SUPFAM" id="SSF48452">
    <property type="entry name" value="TPR-like"/>
    <property type="match status" value="1"/>
</dbReference>
<dbReference type="PANTHER" id="PTHR44943:SF4">
    <property type="entry name" value="TPR REPEAT-CONTAINING PROTEIN MJ0798"/>
    <property type="match status" value="1"/>
</dbReference>
<dbReference type="InterPro" id="IPR011990">
    <property type="entry name" value="TPR-like_helical_dom_sf"/>
</dbReference>
<feature type="non-terminal residue" evidence="4">
    <location>
        <position position="260"/>
    </location>
</feature>
<feature type="non-terminal residue" evidence="4">
    <location>
        <position position="1"/>
    </location>
</feature>
<comment type="caution">
    <text evidence="4">The sequence shown here is derived from an EMBL/GenBank/DDBJ whole genome shotgun (WGS) entry which is preliminary data.</text>
</comment>
<sequence length="260" mass="28068">DSEKAIEILEKGIESNPSYTFGHSVLANILRARQVPKRAAEEFTKALELDPQMFGDMLNFGLYYLEIKQPQKALQYFSSALKFEPGNSELRGYYDKALAGVNTQDDDLGLSEETTGALSEMFDEGDQEQAESEELPDTGPGMEEPGPEEVKLSDEAAPAAEDLEKADEEGLPADISVDEGEALEALQDSVDVETLDAGEAETEIIAPEDSAQLADETPSSGDVNITSLLKTMREGEEEGAAVEEATAVEAVETAPVKAEW</sequence>
<dbReference type="PANTHER" id="PTHR44943">
    <property type="entry name" value="CELLULOSE SYNTHASE OPERON PROTEIN C"/>
    <property type="match status" value="1"/>
</dbReference>
<feature type="compositionally biased region" description="Acidic residues" evidence="3">
    <location>
        <begin position="122"/>
        <end position="136"/>
    </location>
</feature>
<feature type="region of interest" description="Disordered" evidence="3">
    <location>
        <begin position="122"/>
        <end position="173"/>
    </location>
</feature>
<dbReference type="InterPro" id="IPR019734">
    <property type="entry name" value="TPR_rpt"/>
</dbReference>
<evidence type="ECO:0000256" key="1">
    <source>
        <dbReference type="ARBA" id="ARBA00022737"/>
    </source>
</evidence>
<keyword evidence="1" id="KW-0677">Repeat</keyword>
<reference evidence="4" key="1">
    <citation type="journal article" date="2014" name="Front. Microbiol.">
        <title>High frequency of phylogenetically diverse reductive dehalogenase-homologous genes in deep subseafloor sedimentary metagenomes.</title>
        <authorList>
            <person name="Kawai M."/>
            <person name="Futagami T."/>
            <person name="Toyoda A."/>
            <person name="Takaki Y."/>
            <person name="Nishi S."/>
            <person name="Hori S."/>
            <person name="Arai W."/>
            <person name="Tsubouchi T."/>
            <person name="Morono Y."/>
            <person name="Uchiyama I."/>
            <person name="Ito T."/>
            <person name="Fujiyama A."/>
            <person name="Inagaki F."/>
            <person name="Takami H."/>
        </authorList>
    </citation>
    <scope>NUCLEOTIDE SEQUENCE</scope>
    <source>
        <strain evidence="4">Expedition CK06-06</strain>
    </source>
</reference>
<dbReference type="InterPro" id="IPR051685">
    <property type="entry name" value="Ycf3/AcsC/BcsC/TPR_MFPF"/>
</dbReference>
<dbReference type="SMART" id="SM00028">
    <property type="entry name" value="TPR"/>
    <property type="match status" value="2"/>
</dbReference>
<evidence type="ECO:0000313" key="4">
    <source>
        <dbReference type="EMBL" id="GAG18215.1"/>
    </source>
</evidence>
<evidence type="ECO:0000256" key="2">
    <source>
        <dbReference type="ARBA" id="ARBA00022803"/>
    </source>
</evidence>
<accession>X0VIX4</accession>
<dbReference type="AlphaFoldDB" id="X0VIX4"/>
<organism evidence="4">
    <name type="scientific">marine sediment metagenome</name>
    <dbReference type="NCBI Taxonomy" id="412755"/>
    <lineage>
        <taxon>unclassified sequences</taxon>
        <taxon>metagenomes</taxon>
        <taxon>ecological metagenomes</taxon>
    </lineage>
</organism>
<keyword evidence="2" id="KW-0802">TPR repeat</keyword>
<feature type="compositionally biased region" description="Acidic residues" evidence="3">
    <location>
        <begin position="164"/>
        <end position="173"/>
    </location>
</feature>